<evidence type="ECO:0000256" key="3">
    <source>
        <dbReference type="ARBA" id="ARBA00007681"/>
    </source>
</evidence>
<evidence type="ECO:0000313" key="12">
    <source>
        <dbReference type="Proteomes" id="UP000284177"/>
    </source>
</evidence>
<evidence type="ECO:0000256" key="6">
    <source>
        <dbReference type="ARBA" id="ARBA00023065"/>
    </source>
</evidence>
<dbReference type="GO" id="GO:0042777">
    <property type="term" value="P:proton motive force-driven plasma membrane ATP synthesis"/>
    <property type="evidence" value="ECO:0007669"/>
    <property type="project" value="UniProtKB-UniRule"/>
</dbReference>
<dbReference type="InterPro" id="IPR035968">
    <property type="entry name" value="ATP_synth_F1_ATPase_gsu"/>
</dbReference>
<dbReference type="NCBIfam" id="NF004145">
    <property type="entry name" value="PRK05621.1-2"/>
    <property type="match status" value="1"/>
</dbReference>
<keyword evidence="8 10" id="KW-0139">CF(1)</keyword>
<dbReference type="Pfam" id="PF00231">
    <property type="entry name" value="ATP-synt"/>
    <property type="match status" value="1"/>
</dbReference>
<dbReference type="InterPro" id="IPR023632">
    <property type="entry name" value="ATP_synth_F1_gsu_CS"/>
</dbReference>
<dbReference type="GO" id="GO:0005524">
    <property type="term" value="F:ATP binding"/>
    <property type="evidence" value="ECO:0007669"/>
    <property type="project" value="UniProtKB-UniRule"/>
</dbReference>
<keyword evidence="9 10" id="KW-0066">ATP synthesis</keyword>
<protein>
    <recommendedName>
        <fullName evidence="10">ATP synthase gamma chain</fullName>
    </recommendedName>
    <alternativeName>
        <fullName evidence="10">ATP synthase F1 sector gamma subunit</fullName>
    </alternativeName>
    <alternativeName>
        <fullName evidence="10">F-ATPase gamma subunit</fullName>
    </alternativeName>
</protein>
<keyword evidence="6 10" id="KW-0406">Ion transport</keyword>
<evidence type="ECO:0000313" key="11">
    <source>
        <dbReference type="EMBL" id="RKD31534.1"/>
    </source>
</evidence>
<keyword evidence="5 10" id="KW-0375">Hydrogen ion transport</keyword>
<comment type="function">
    <text evidence="1 10">Produces ATP from ADP in the presence of a proton gradient across the membrane. The gamma chain is believed to be important in regulating ATPase activity and the flow of protons through the CF(0) complex.</text>
</comment>
<dbReference type="NCBIfam" id="TIGR01146">
    <property type="entry name" value="ATPsyn_F1gamma"/>
    <property type="match status" value="1"/>
</dbReference>
<comment type="caution">
    <text evidence="11">The sequence shown here is derived from an EMBL/GenBank/DDBJ whole genome shotgun (WGS) entry which is preliminary data.</text>
</comment>
<dbReference type="PRINTS" id="PR00126">
    <property type="entry name" value="ATPASEGAMMA"/>
</dbReference>
<evidence type="ECO:0000256" key="4">
    <source>
        <dbReference type="ARBA" id="ARBA00022448"/>
    </source>
</evidence>
<dbReference type="HAMAP" id="MF_00815">
    <property type="entry name" value="ATP_synth_gamma_bact"/>
    <property type="match status" value="1"/>
</dbReference>
<comment type="subcellular location">
    <subcellularLocation>
        <location evidence="10">Cell membrane</location>
        <topology evidence="10">Peripheral membrane protein</topology>
    </subcellularLocation>
    <subcellularLocation>
        <location evidence="2">Membrane</location>
        <topology evidence="2">Peripheral membrane protein</topology>
    </subcellularLocation>
</comment>
<dbReference type="PANTHER" id="PTHR11693">
    <property type="entry name" value="ATP SYNTHASE GAMMA CHAIN"/>
    <property type="match status" value="1"/>
</dbReference>
<evidence type="ECO:0000256" key="7">
    <source>
        <dbReference type="ARBA" id="ARBA00023136"/>
    </source>
</evidence>
<evidence type="ECO:0000256" key="5">
    <source>
        <dbReference type="ARBA" id="ARBA00022781"/>
    </source>
</evidence>
<dbReference type="PANTHER" id="PTHR11693:SF22">
    <property type="entry name" value="ATP SYNTHASE SUBUNIT GAMMA, MITOCHONDRIAL"/>
    <property type="match status" value="1"/>
</dbReference>
<dbReference type="InterPro" id="IPR000131">
    <property type="entry name" value="ATP_synth_F1_gsu"/>
</dbReference>
<keyword evidence="7 10" id="KW-0472">Membrane</keyword>
<name>A0A419T1U3_9FIRM</name>
<comment type="subunit">
    <text evidence="10">F-type ATPases have 2 components, CF(1) - the catalytic core - and CF(0) - the membrane proton channel. CF(1) has five subunits: alpha(3), beta(3), gamma(1), delta(1), epsilon(1). CF(0) has three main subunits: a, b and c.</text>
</comment>
<dbReference type="FunFam" id="1.10.287.80:FF:000001">
    <property type="entry name" value="ATP synthase gamma chain"/>
    <property type="match status" value="1"/>
</dbReference>
<dbReference type="Gene3D" id="3.40.1380.10">
    <property type="match status" value="1"/>
</dbReference>
<evidence type="ECO:0000256" key="2">
    <source>
        <dbReference type="ARBA" id="ARBA00004170"/>
    </source>
</evidence>
<proteinExistence type="inferred from homology"/>
<dbReference type="FunFam" id="3.40.1380.10:FF:000006">
    <property type="entry name" value="ATP synthase gamma chain"/>
    <property type="match status" value="1"/>
</dbReference>
<evidence type="ECO:0000256" key="10">
    <source>
        <dbReference type="HAMAP-Rule" id="MF_00815"/>
    </source>
</evidence>
<dbReference type="Gene3D" id="1.10.287.80">
    <property type="entry name" value="ATP synthase, gamma subunit, helix hairpin domain"/>
    <property type="match status" value="2"/>
</dbReference>
<organism evidence="11 12">
    <name type="scientific">Thermohalobacter berrensis</name>
    <dbReference type="NCBI Taxonomy" id="99594"/>
    <lineage>
        <taxon>Bacteria</taxon>
        <taxon>Bacillati</taxon>
        <taxon>Bacillota</taxon>
        <taxon>Tissierellia</taxon>
        <taxon>Tissierellales</taxon>
        <taxon>Thermohalobacteraceae</taxon>
        <taxon>Thermohalobacter</taxon>
    </lineage>
</organism>
<accession>A0A419T1U3</accession>
<dbReference type="OrthoDB" id="9812769at2"/>
<dbReference type="PROSITE" id="PS00153">
    <property type="entry name" value="ATPASE_GAMMA"/>
    <property type="match status" value="1"/>
</dbReference>
<dbReference type="Proteomes" id="UP000284177">
    <property type="component" value="Unassembled WGS sequence"/>
</dbReference>
<evidence type="ECO:0000256" key="1">
    <source>
        <dbReference type="ARBA" id="ARBA00003456"/>
    </source>
</evidence>
<keyword evidence="4 10" id="KW-0813">Transport</keyword>
<sequence>MPKGGMRDIKRRINSVSNTKQITKAMELVSSAKLRRARERLEKTRPYFNTIVRSIREILSSTSGIKHPFLEERDIKKRAFIVITADRGLCGGYNNNIIRLATEKIENINNTIMVPVGTKARDYFKRRGYEIAEEFTHISEKPKFSDAQKIGELVIKLYREEKVDEVNLVYTHFKSTISQDPTVMRLLPVEGLRNGEDKKKTAIIEYEPSPEEVLDYLIPKYIESTIYGALVEASASEQAARRVAMENATDNAEEMIDKLTLSYNRARQASITQEISEIVGGAEALK</sequence>
<evidence type="ECO:0000256" key="8">
    <source>
        <dbReference type="ARBA" id="ARBA00023196"/>
    </source>
</evidence>
<reference evidence="11 12" key="1">
    <citation type="submission" date="2016-08" db="EMBL/GenBank/DDBJ databases">
        <title>Novel Firmicutes and Novel Genomes.</title>
        <authorList>
            <person name="Poppleton D.I."/>
            <person name="Gribaldo S."/>
        </authorList>
    </citation>
    <scope>NUCLEOTIDE SEQUENCE [LARGE SCALE GENOMIC DNA]</scope>
    <source>
        <strain evidence="11 12">CTT3</strain>
    </source>
</reference>
<dbReference type="CDD" id="cd12151">
    <property type="entry name" value="F1-ATPase_gamma"/>
    <property type="match status" value="1"/>
</dbReference>
<dbReference type="GO" id="GO:0005886">
    <property type="term" value="C:plasma membrane"/>
    <property type="evidence" value="ECO:0007669"/>
    <property type="project" value="UniProtKB-SubCell"/>
</dbReference>
<keyword evidence="10" id="KW-1003">Cell membrane</keyword>
<dbReference type="AlphaFoldDB" id="A0A419T1U3"/>
<dbReference type="GO" id="GO:0045259">
    <property type="term" value="C:proton-transporting ATP synthase complex"/>
    <property type="evidence" value="ECO:0007669"/>
    <property type="project" value="UniProtKB-KW"/>
</dbReference>
<dbReference type="GO" id="GO:0046933">
    <property type="term" value="F:proton-transporting ATP synthase activity, rotational mechanism"/>
    <property type="evidence" value="ECO:0007669"/>
    <property type="project" value="UniProtKB-UniRule"/>
</dbReference>
<keyword evidence="12" id="KW-1185">Reference proteome</keyword>
<gene>
    <name evidence="10" type="primary">atpG</name>
    <name evidence="11" type="ORF">BET03_12520</name>
</gene>
<dbReference type="EMBL" id="MCIB01000018">
    <property type="protein sequence ID" value="RKD31534.1"/>
    <property type="molecule type" value="Genomic_DNA"/>
</dbReference>
<evidence type="ECO:0000256" key="9">
    <source>
        <dbReference type="ARBA" id="ARBA00023310"/>
    </source>
</evidence>
<comment type="similarity">
    <text evidence="3 10">Belongs to the ATPase gamma chain family.</text>
</comment>
<dbReference type="RefSeq" id="WP_120169346.1">
    <property type="nucleotide sequence ID" value="NZ_MCIB01000018.1"/>
</dbReference>
<dbReference type="SUPFAM" id="SSF52943">
    <property type="entry name" value="ATP synthase (F1-ATPase), gamma subunit"/>
    <property type="match status" value="1"/>
</dbReference>